<accession>A0A810C865</accession>
<evidence type="ECO:0000313" key="1">
    <source>
        <dbReference type="EMBL" id="BCE83803.1"/>
    </source>
</evidence>
<sequence>MAVRADNGEFVQFDSPPFGGSLAEWLEVMDVRELFPKLAVGSPEIEAAARDLTFQDTLVIDEGGFDLQ</sequence>
<reference evidence="1" key="1">
    <citation type="submission" date="2020-05" db="EMBL/GenBank/DDBJ databases">
        <title>Complete genome sequence of Bradyrhizobium diazoefficiens XF9 isolated from soybean nodule.</title>
        <authorList>
            <person name="Noda R."/>
            <person name="Kakizaki K."/>
            <person name="Minamisawa K."/>
        </authorList>
    </citation>
    <scope>NUCLEOTIDE SEQUENCE</scope>
    <source>
        <strain evidence="1">XF9</strain>
    </source>
</reference>
<organism evidence="1">
    <name type="scientific">Bradyrhizobium diazoefficiens</name>
    <dbReference type="NCBI Taxonomy" id="1355477"/>
    <lineage>
        <taxon>Bacteria</taxon>
        <taxon>Pseudomonadati</taxon>
        <taxon>Pseudomonadota</taxon>
        <taxon>Alphaproteobacteria</taxon>
        <taxon>Hyphomicrobiales</taxon>
        <taxon>Nitrobacteraceae</taxon>
        <taxon>Bradyrhizobium</taxon>
    </lineage>
</organism>
<dbReference type="EMBL" id="AP023098">
    <property type="protein sequence ID" value="BCE83803.1"/>
    <property type="molecule type" value="Genomic_DNA"/>
</dbReference>
<protein>
    <submittedName>
        <fullName evidence="1">Uncharacterized protein</fullName>
    </submittedName>
</protein>
<name>A0A810C865_9BRAD</name>
<dbReference type="AlphaFoldDB" id="A0A810C865"/>
<proteinExistence type="predicted"/>
<gene>
    <name evidence="1" type="ORF">XF9B_52240</name>
</gene>